<accession>A0A158RC16</accession>
<dbReference type="PANTHER" id="PTHR43691">
    <property type="entry name" value="URIDINE PHOSPHORYLASE"/>
    <property type="match status" value="1"/>
</dbReference>
<dbReference type="WBParaSite" id="TCLT_0000617401-mRNA-1">
    <property type="protein sequence ID" value="TCLT_0000617401-mRNA-1"/>
    <property type="gene ID" value="TCLT_0000617401"/>
</dbReference>
<dbReference type="InterPro" id="IPR035994">
    <property type="entry name" value="Nucleoside_phosphorylase_sf"/>
</dbReference>
<dbReference type="Proteomes" id="UP000276776">
    <property type="component" value="Unassembled WGS sequence"/>
</dbReference>
<dbReference type="GO" id="GO:0006218">
    <property type="term" value="P:uridine catabolic process"/>
    <property type="evidence" value="ECO:0007669"/>
    <property type="project" value="TreeGrafter"/>
</dbReference>
<evidence type="ECO:0000313" key="5">
    <source>
        <dbReference type="Proteomes" id="UP000276776"/>
    </source>
</evidence>
<reference evidence="4 5" key="2">
    <citation type="submission" date="2018-11" db="EMBL/GenBank/DDBJ databases">
        <authorList>
            <consortium name="Pathogen Informatics"/>
        </authorList>
    </citation>
    <scope>NUCLEOTIDE SEQUENCE [LARGE SCALE GENOMIC DNA]</scope>
</reference>
<dbReference type="InterPro" id="IPR010059">
    <property type="entry name" value="Uridine_phosphorylase_euk"/>
</dbReference>
<feature type="binding site" evidence="2">
    <location>
        <position position="77"/>
    </location>
    <ligand>
        <name>phosphate</name>
        <dbReference type="ChEBI" id="CHEBI:43474"/>
    </ligand>
</feature>
<dbReference type="PANTHER" id="PTHR43691:SF11">
    <property type="entry name" value="FI09636P-RELATED"/>
    <property type="match status" value="1"/>
</dbReference>
<dbReference type="Gene3D" id="3.40.50.1580">
    <property type="entry name" value="Nucleoside phosphorylase domain"/>
    <property type="match status" value="1"/>
</dbReference>
<reference evidence="6" key="1">
    <citation type="submission" date="2016-04" db="UniProtKB">
        <authorList>
            <consortium name="WormBaseParasite"/>
        </authorList>
    </citation>
    <scope>IDENTIFICATION</scope>
</reference>
<evidence type="ECO:0000313" key="6">
    <source>
        <dbReference type="WBParaSite" id="TCLT_0000617401-mRNA-1"/>
    </source>
</evidence>
<sequence length="292" mass="33040">MSDNKMVQISNPNLDSQLDDCLCHLGIFKSMLDLPMTFGDVKFLCMGGSERRIRKYAEMFAEQMNLKMSENFCKTDRYVMYKTGQVLWVNHGIGIPSLSIILVEVIKLLHHAKAKEVVAIRIGTSGGLGLPPGTLILSNKAVNGELQDQYVQYIMGKKVLRSANFDAEVLEQLQQTAIQLNLPVQVGKTFCTDDFYEGQARMDGAFCDYTVEQKFAFLNHLYDLGVRNIEMESLCFAALLNRSNIRSAVVCVSLVNRLKGDQIKLSAKDINEFEMSTYKLVSEYIRKQLRIH</sequence>
<dbReference type="AlphaFoldDB" id="A0A158RC16"/>
<dbReference type="OMA" id="RMEAFAY"/>
<dbReference type="NCBIfam" id="TIGR01719">
    <property type="entry name" value="euk_UDPppase"/>
    <property type="match status" value="1"/>
</dbReference>
<dbReference type="GO" id="GO:0009166">
    <property type="term" value="P:nucleotide catabolic process"/>
    <property type="evidence" value="ECO:0007669"/>
    <property type="project" value="InterPro"/>
</dbReference>
<dbReference type="SUPFAM" id="SSF53167">
    <property type="entry name" value="Purine and uridine phosphorylases"/>
    <property type="match status" value="1"/>
</dbReference>
<evidence type="ECO:0000313" key="4">
    <source>
        <dbReference type="EMBL" id="VDN03488.1"/>
    </source>
</evidence>
<dbReference type="OrthoDB" id="204058at2759"/>
<dbReference type="GO" id="GO:0005829">
    <property type="term" value="C:cytosol"/>
    <property type="evidence" value="ECO:0007669"/>
    <property type="project" value="TreeGrafter"/>
</dbReference>
<feature type="binding site" evidence="2">
    <location>
        <begin position="121"/>
        <end position="124"/>
    </location>
    <ligand>
        <name>phosphate</name>
        <dbReference type="ChEBI" id="CHEBI:43474"/>
    </ligand>
</feature>
<name>A0A158RC16_THECL</name>
<feature type="domain" description="Nucleoside phosphorylase" evidence="3">
    <location>
        <begin position="43"/>
        <end position="283"/>
    </location>
</feature>
<proteinExistence type="inferred from homology"/>
<feature type="binding site" evidence="2">
    <location>
        <position position="199"/>
    </location>
    <ligand>
        <name>substrate</name>
    </ligand>
</feature>
<evidence type="ECO:0000256" key="2">
    <source>
        <dbReference type="PIRSR" id="PIRSR610059-50"/>
    </source>
</evidence>
<keyword evidence="5" id="KW-1185">Reference proteome</keyword>
<dbReference type="CDD" id="cd17763">
    <property type="entry name" value="UP_hUPP-like"/>
    <property type="match status" value="1"/>
</dbReference>
<evidence type="ECO:0000259" key="3">
    <source>
        <dbReference type="Pfam" id="PF01048"/>
    </source>
</evidence>
<dbReference type="EMBL" id="UYYF01004395">
    <property type="protein sequence ID" value="VDN03488.1"/>
    <property type="molecule type" value="Genomic_DNA"/>
</dbReference>
<dbReference type="GO" id="GO:0004850">
    <property type="term" value="F:uridine phosphorylase activity"/>
    <property type="evidence" value="ECO:0007669"/>
    <property type="project" value="InterPro"/>
</dbReference>
<gene>
    <name evidence="4" type="ORF">TCLT_LOCUS6163</name>
</gene>
<evidence type="ECO:0000256" key="1">
    <source>
        <dbReference type="ARBA" id="ARBA00010456"/>
    </source>
</evidence>
<organism evidence="6">
    <name type="scientific">Thelazia callipaeda</name>
    <name type="common">Oriental eyeworm</name>
    <name type="synonym">Parasitic nematode</name>
    <dbReference type="NCBI Taxonomy" id="103827"/>
    <lineage>
        <taxon>Eukaryota</taxon>
        <taxon>Metazoa</taxon>
        <taxon>Ecdysozoa</taxon>
        <taxon>Nematoda</taxon>
        <taxon>Chromadorea</taxon>
        <taxon>Rhabditida</taxon>
        <taxon>Spirurina</taxon>
        <taxon>Spiruromorpha</taxon>
        <taxon>Thelazioidea</taxon>
        <taxon>Thelaziidae</taxon>
        <taxon>Thelazia</taxon>
    </lineage>
</organism>
<dbReference type="InterPro" id="IPR000845">
    <property type="entry name" value="Nucleoside_phosphorylase_d"/>
</dbReference>
<comment type="similarity">
    <text evidence="1">Belongs to the PNP/UDP phosphorylase family.</text>
</comment>
<protein>
    <submittedName>
        <fullName evidence="6">PNP_UDP_1 domain-containing protein</fullName>
    </submittedName>
</protein>
<dbReference type="Pfam" id="PF01048">
    <property type="entry name" value="PNP_UDP_1"/>
    <property type="match status" value="1"/>
</dbReference>
<feature type="binding site" evidence="2">
    <location>
        <position position="201"/>
    </location>
    <ligand>
        <name>substrate</name>
    </ligand>
</feature>
<dbReference type="STRING" id="103827.A0A158RC16"/>